<dbReference type="AlphaFoldDB" id="A0A9K3K9C9"/>
<feature type="compositionally biased region" description="Polar residues" evidence="1">
    <location>
        <begin position="70"/>
        <end position="88"/>
    </location>
</feature>
<name>A0A9K3K9C9_9STRA</name>
<protein>
    <submittedName>
        <fullName evidence="2">Uncharacterized protein</fullName>
    </submittedName>
</protein>
<evidence type="ECO:0000256" key="1">
    <source>
        <dbReference type="SAM" id="MobiDB-lite"/>
    </source>
</evidence>
<dbReference type="Proteomes" id="UP000693970">
    <property type="component" value="Unassembled WGS sequence"/>
</dbReference>
<feature type="region of interest" description="Disordered" evidence="1">
    <location>
        <begin position="70"/>
        <end position="89"/>
    </location>
</feature>
<reference evidence="2" key="2">
    <citation type="submission" date="2021-04" db="EMBL/GenBank/DDBJ databases">
        <authorList>
            <person name="Podell S."/>
        </authorList>
    </citation>
    <scope>NUCLEOTIDE SEQUENCE</scope>
    <source>
        <strain evidence="2">Hildebrandi</strain>
    </source>
</reference>
<organism evidence="2 4">
    <name type="scientific">Nitzschia inconspicua</name>
    <dbReference type="NCBI Taxonomy" id="303405"/>
    <lineage>
        <taxon>Eukaryota</taxon>
        <taxon>Sar</taxon>
        <taxon>Stramenopiles</taxon>
        <taxon>Ochrophyta</taxon>
        <taxon>Bacillariophyta</taxon>
        <taxon>Bacillariophyceae</taxon>
        <taxon>Bacillariophycidae</taxon>
        <taxon>Bacillariales</taxon>
        <taxon>Bacillariaceae</taxon>
        <taxon>Nitzschia</taxon>
    </lineage>
</organism>
<evidence type="ECO:0000313" key="3">
    <source>
        <dbReference type="EMBL" id="KAG7371582.1"/>
    </source>
</evidence>
<accession>A0A9K3K9C9</accession>
<evidence type="ECO:0000313" key="4">
    <source>
        <dbReference type="Proteomes" id="UP000693970"/>
    </source>
</evidence>
<proteinExistence type="predicted"/>
<comment type="caution">
    <text evidence="2">The sequence shown here is derived from an EMBL/GenBank/DDBJ whole genome shotgun (WGS) entry which is preliminary data.</text>
</comment>
<gene>
    <name evidence="3" type="ORF">IV203_020152</name>
    <name evidence="2" type="ORF">IV203_020342</name>
</gene>
<sequence>MSGILDPGPNSTYQLLTKKMVTWLYLVKQGLQDSLTSTDCWNDFANQPHLALKPSLSRLETAILIKLSPGMTQQSGKEQTNPIRTSGSMKPYASAYQTRNQLHPCNVPCKLPS</sequence>
<keyword evidence="4" id="KW-1185">Reference proteome</keyword>
<evidence type="ECO:0000313" key="2">
    <source>
        <dbReference type="EMBL" id="KAG7339189.1"/>
    </source>
</evidence>
<dbReference type="EMBL" id="JAGRRH010000004">
    <property type="protein sequence ID" value="KAG7371582.1"/>
    <property type="molecule type" value="Genomic_DNA"/>
</dbReference>
<reference evidence="2" key="1">
    <citation type="journal article" date="2021" name="Sci. Rep.">
        <title>Diploid genomic architecture of Nitzschia inconspicua, an elite biomass production diatom.</title>
        <authorList>
            <person name="Oliver A."/>
            <person name="Podell S."/>
            <person name="Pinowska A."/>
            <person name="Traller J.C."/>
            <person name="Smith S.R."/>
            <person name="McClure R."/>
            <person name="Beliaev A."/>
            <person name="Bohutskyi P."/>
            <person name="Hill E.A."/>
            <person name="Rabines A."/>
            <person name="Zheng H."/>
            <person name="Allen L.Z."/>
            <person name="Kuo A."/>
            <person name="Grigoriev I.V."/>
            <person name="Allen A.E."/>
            <person name="Hazlebeck D."/>
            <person name="Allen E.E."/>
        </authorList>
    </citation>
    <scope>NUCLEOTIDE SEQUENCE</scope>
    <source>
        <strain evidence="2">Hildebrandi</strain>
    </source>
</reference>
<dbReference type="EMBL" id="JAGRRH010000039">
    <property type="protein sequence ID" value="KAG7339189.1"/>
    <property type="molecule type" value="Genomic_DNA"/>
</dbReference>